<keyword evidence="3" id="KW-1185">Reference proteome</keyword>
<evidence type="ECO:0000259" key="1">
    <source>
        <dbReference type="PROSITE" id="PS51352"/>
    </source>
</evidence>
<sequence length="159" mass="17805">MLKKSAFYMFAALFVFGGQFLLTRGLATGQPPPIEHATLSNRNPMPMIAEGPAVIYFWAEWCGVCRGMQGNVSEVLRDIPGITVAVRSGDNRRLEEYLQKNRLEWAVVNDRDGGISRQYGVQAVPALFFVNGQGRIVFTSVGYTSEWGLRFRLWLTGLL</sequence>
<name>A0ABT1U7K7_9GAMM</name>
<dbReference type="PANTHER" id="PTHR42852:SF17">
    <property type="entry name" value="THIOREDOXIN-LIKE PROTEIN HI_1115"/>
    <property type="match status" value="1"/>
</dbReference>
<gene>
    <name evidence="2" type="ORF">NP596_13625</name>
</gene>
<evidence type="ECO:0000313" key="3">
    <source>
        <dbReference type="Proteomes" id="UP001524586"/>
    </source>
</evidence>
<dbReference type="EMBL" id="JANIBK010000077">
    <property type="protein sequence ID" value="MCQ8129498.1"/>
    <property type="molecule type" value="Genomic_DNA"/>
</dbReference>
<dbReference type="RefSeq" id="WP_256615929.1">
    <property type="nucleotide sequence ID" value="NZ_JANIBK010000077.1"/>
</dbReference>
<comment type="caution">
    <text evidence="2">The sequence shown here is derived from an EMBL/GenBank/DDBJ whole genome shotgun (WGS) entry which is preliminary data.</text>
</comment>
<proteinExistence type="predicted"/>
<dbReference type="Gene3D" id="3.40.30.10">
    <property type="entry name" value="Glutaredoxin"/>
    <property type="match status" value="1"/>
</dbReference>
<protein>
    <submittedName>
        <fullName evidence="2">Protein disulfide oxidoreductase</fullName>
    </submittedName>
</protein>
<dbReference type="PANTHER" id="PTHR42852">
    <property type="entry name" value="THIOL:DISULFIDE INTERCHANGE PROTEIN DSBE"/>
    <property type="match status" value="1"/>
</dbReference>
<dbReference type="CDD" id="cd03011">
    <property type="entry name" value="TlpA_like_ScsD_MtbDsbE"/>
    <property type="match status" value="1"/>
</dbReference>
<dbReference type="Proteomes" id="UP001524586">
    <property type="component" value="Unassembled WGS sequence"/>
</dbReference>
<dbReference type="InterPro" id="IPR000866">
    <property type="entry name" value="AhpC/TSA"/>
</dbReference>
<dbReference type="Pfam" id="PF00578">
    <property type="entry name" value="AhpC-TSA"/>
    <property type="match status" value="1"/>
</dbReference>
<dbReference type="InterPro" id="IPR050553">
    <property type="entry name" value="Thioredoxin_ResA/DsbE_sf"/>
</dbReference>
<organism evidence="2 3">
    <name type="scientific">Methylomonas rivi</name>
    <dbReference type="NCBI Taxonomy" id="2952226"/>
    <lineage>
        <taxon>Bacteria</taxon>
        <taxon>Pseudomonadati</taxon>
        <taxon>Pseudomonadota</taxon>
        <taxon>Gammaproteobacteria</taxon>
        <taxon>Methylococcales</taxon>
        <taxon>Methylococcaceae</taxon>
        <taxon>Methylomonas</taxon>
    </lineage>
</organism>
<evidence type="ECO:0000313" key="2">
    <source>
        <dbReference type="EMBL" id="MCQ8129498.1"/>
    </source>
</evidence>
<feature type="domain" description="Thioredoxin" evidence="1">
    <location>
        <begin position="26"/>
        <end position="159"/>
    </location>
</feature>
<reference evidence="2 3" key="1">
    <citation type="submission" date="2022-07" db="EMBL/GenBank/DDBJ databases">
        <title>Methylomonas rivi sp. nov., Methylomonas rosea sp. nov., Methylomonas aureus sp. nov. and Methylomonas subterranea sp. nov., four novel methanotrophs isolated from a freshwater creek and the deep terrestrial subsurface.</title>
        <authorList>
            <person name="Abin C."/>
            <person name="Sankaranarayanan K."/>
            <person name="Garner C."/>
            <person name="Sindelar R."/>
            <person name="Kotary K."/>
            <person name="Garner R."/>
            <person name="Barclay S."/>
            <person name="Lawson P."/>
            <person name="Krumholz L."/>
        </authorList>
    </citation>
    <scope>NUCLEOTIDE SEQUENCE [LARGE SCALE GENOMIC DNA]</scope>
    <source>
        <strain evidence="2 3">WSC-6</strain>
    </source>
</reference>
<dbReference type="InterPro" id="IPR013766">
    <property type="entry name" value="Thioredoxin_domain"/>
</dbReference>
<dbReference type="SUPFAM" id="SSF52833">
    <property type="entry name" value="Thioredoxin-like"/>
    <property type="match status" value="1"/>
</dbReference>
<accession>A0ABT1U7K7</accession>
<dbReference type="InterPro" id="IPR036249">
    <property type="entry name" value="Thioredoxin-like_sf"/>
</dbReference>
<dbReference type="PROSITE" id="PS51352">
    <property type="entry name" value="THIOREDOXIN_2"/>
    <property type="match status" value="1"/>
</dbReference>